<evidence type="ECO:0000313" key="5">
    <source>
        <dbReference type="Proteomes" id="UP000796761"/>
    </source>
</evidence>
<dbReference type="InterPro" id="IPR001878">
    <property type="entry name" value="Znf_CCHC"/>
</dbReference>
<feature type="compositionally biased region" description="Basic and acidic residues" evidence="2">
    <location>
        <begin position="111"/>
        <end position="121"/>
    </location>
</feature>
<protein>
    <recommendedName>
        <fullName evidence="3">CCHC-type domain-containing protein</fullName>
    </recommendedName>
</protein>
<keyword evidence="1" id="KW-0863">Zinc-finger</keyword>
<evidence type="ECO:0000256" key="2">
    <source>
        <dbReference type="SAM" id="MobiDB-lite"/>
    </source>
</evidence>
<sequence>MVEVCVKHTFTENIVAQVVAEGIAEGVSGAFAIVAAKDNQSCFNCGYFGHFLKDCPKRLSLENNEKDHYWLCANPNKWWQSGNGQQSMGWPHMMTSNGRPLPPTVPTSTSGEERKKKDQKIPPEMQKIQHTPRHRQEPAANW</sequence>
<dbReference type="Proteomes" id="UP000796761">
    <property type="component" value="Unassembled WGS sequence"/>
</dbReference>
<dbReference type="GO" id="GO:0008270">
    <property type="term" value="F:zinc ion binding"/>
    <property type="evidence" value="ECO:0007669"/>
    <property type="project" value="UniProtKB-KW"/>
</dbReference>
<keyword evidence="1" id="KW-0862">Zinc</keyword>
<feature type="compositionally biased region" description="Polar residues" evidence="2">
    <location>
        <begin position="82"/>
        <end position="98"/>
    </location>
</feature>
<comment type="caution">
    <text evidence="4">The sequence shown here is derived from an EMBL/GenBank/DDBJ whole genome shotgun (WGS) entry which is preliminary data.</text>
</comment>
<dbReference type="PROSITE" id="PS50158">
    <property type="entry name" value="ZF_CCHC"/>
    <property type="match status" value="1"/>
</dbReference>
<accession>A0A8K1GDY8</accession>
<dbReference type="Pfam" id="PF00098">
    <property type="entry name" value="zf-CCHC"/>
    <property type="match status" value="1"/>
</dbReference>
<feature type="region of interest" description="Disordered" evidence="2">
    <location>
        <begin position="82"/>
        <end position="142"/>
    </location>
</feature>
<dbReference type="EMBL" id="SWJQ01000321">
    <property type="protein sequence ID" value="TRZ16328.1"/>
    <property type="molecule type" value="Genomic_DNA"/>
</dbReference>
<organism evidence="4 5">
    <name type="scientific">Zosterops borbonicus</name>
    <dbReference type="NCBI Taxonomy" id="364589"/>
    <lineage>
        <taxon>Eukaryota</taxon>
        <taxon>Metazoa</taxon>
        <taxon>Chordata</taxon>
        <taxon>Craniata</taxon>
        <taxon>Vertebrata</taxon>
        <taxon>Euteleostomi</taxon>
        <taxon>Archelosauria</taxon>
        <taxon>Archosauria</taxon>
        <taxon>Dinosauria</taxon>
        <taxon>Saurischia</taxon>
        <taxon>Theropoda</taxon>
        <taxon>Coelurosauria</taxon>
        <taxon>Aves</taxon>
        <taxon>Neognathae</taxon>
        <taxon>Neoaves</taxon>
        <taxon>Telluraves</taxon>
        <taxon>Australaves</taxon>
        <taxon>Passeriformes</taxon>
        <taxon>Sylvioidea</taxon>
        <taxon>Zosteropidae</taxon>
        <taxon>Zosterops</taxon>
    </lineage>
</organism>
<name>A0A8K1GDY8_9PASS</name>
<dbReference type="Gene3D" id="4.10.60.10">
    <property type="entry name" value="Zinc finger, CCHC-type"/>
    <property type="match status" value="1"/>
</dbReference>
<dbReference type="SMART" id="SM00343">
    <property type="entry name" value="ZnF_C2HC"/>
    <property type="match status" value="1"/>
</dbReference>
<evidence type="ECO:0000259" key="3">
    <source>
        <dbReference type="PROSITE" id="PS50158"/>
    </source>
</evidence>
<evidence type="ECO:0000256" key="1">
    <source>
        <dbReference type="PROSITE-ProRule" id="PRU00047"/>
    </source>
</evidence>
<keyword evidence="1" id="KW-0479">Metal-binding</keyword>
<gene>
    <name evidence="4" type="ORF">HGM15179_010791</name>
</gene>
<proteinExistence type="predicted"/>
<feature type="domain" description="CCHC-type" evidence="3">
    <location>
        <begin position="42"/>
        <end position="57"/>
    </location>
</feature>
<evidence type="ECO:0000313" key="4">
    <source>
        <dbReference type="EMBL" id="TRZ16328.1"/>
    </source>
</evidence>
<dbReference type="InterPro" id="IPR036875">
    <property type="entry name" value="Znf_CCHC_sf"/>
</dbReference>
<dbReference type="GO" id="GO:0003676">
    <property type="term" value="F:nucleic acid binding"/>
    <property type="evidence" value="ECO:0007669"/>
    <property type="project" value="InterPro"/>
</dbReference>
<keyword evidence="5" id="KW-1185">Reference proteome</keyword>
<dbReference type="OrthoDB" id="5970at2759"/>
<dbReference type="SUPFAM" id="SSF57756">
    <property type="entry name" value="Retrovirus zinc finger-like domains"/>
    <property type="match status" value="1"/>
</dbReference>
<dbReference type="AlphaFoldDB" id="A0A8K1GDY8"/>
<reference evidence="4" key="1">
    <citation type="submission" date="2019-04" db="EMBL/GenBank/DDBJ databases">
        <title>Genome assembly of Zosterops borbonicus 15179.</title>
        <authorList>
            <person name="Leroy T."/>
            <person name="Anselmetti Y."/>
            <person name="Tilak M.-K."/>
            <person name="Nabholz B."/>
        </authorList>
    </citation>
    <scope>NUCLEOTIDE SEQUENCE</scope>
    <source>
        <strain evidence="4">HGM_15179</strain>
        <tissue evidence="4">Muscle</tissue>
    </source>
</reference>